<dbReference type="PANTHER" id="PTHR42680:SF3">
    <property type="entry name" value="DCTP DEAMINASE"/>
    <property type="match status" value="1"/>
</dbReference>
<evidence type="ECO:0000256" key="1">
    <source>
        <dbReference type="ARBA" id="ARBA00023080"/>
    </source>
</evidence>
<keyword evidence="1" id="KW-0546">Nucleotide metabolism</keyword>
<dbReference type="Gene3D" id="2.70.40.10">
    <property type="match status" value="1"/>
</dbReference>
<reference evidence="2 3" key="1">
    <citation type="journal article" date="2010" name="Proc. Natl. Acad. Sci. U.S.A.">
        <title>Enigmatic, ultrasmall, uncultivated Archaea.</title>
        <authorList>
            <person name="Baker B.J."/>
            <person name="Comolli L.R."/>
            <person name="Dick G.J."/>
            <person name="Hauser L.J."/>
            <person name="Hyatt D."/>
            <person name="Dill B.D."/>
            <person name="Land M.L."/>
            <person name="Verberkmoes N.C."/>
            <person name="Hettich R.L."/>
            <person name="Banfield J.F."/>
        </authorList>
    </citation>
    <scope>NUCLEOTIDE SEQUENCE [LARGE SCALE GENOMIC DNA]</scope>
</reference>
<accession>D6GUZ2</accession>
<gene>
    <name evidence="2" type="ORF">BJBARM5_0292</name>
</gene>
<evidence type="ECO:0000313" key="3">
    <source>
        <dbReference type="Proteomes" id="UP000009376"/>
    </source>
</evidence>
<dbReference type="InterPro" id="IPR011962">
    <property type="entry name" value="dCTP_deaminase"/>
</dbReference>
<dbReference type="InterPro" id="IPR036157">
    <property type="entry name" value="dUTPase-like_sf"/>
</dbReference>
<dbReference type="GO" id="GO:0006229">
    <property type="term" value="P:dUTP biosynthetic process"/>
    <property type="evidence" value="ECO:0007669"/>
    <property type="project" value="InterPro"/>
</dbReference>
<organism evidence="2 3">
    <name type="scientific">Candidatus Parvarchaeum acidophilus ARMAN-5</name>
    <dbReference type="NCBI Taxonomy" id="662762"/>
    <lineage>
        <taxon>Archaea</taxon>
        <taxon>Candidatus Parvarchaeota</taxon>
        <taxon>Candidatus Parvarchaeum</taxon>
    </lineage>
</organism>
<dbReference type="PANTHER" id="PTHR42680">
    <property type="entry name" value="DCTP DEAMINASE"/>
    <property type="match status" value="1"/>
</dbReference>
<dbReference type="SUPFAM" id="SSF51283">
    <property type="entry name" value="dUTPase-like"/>
    <property type="match status" value="1"/>
</dbReference>
<dbReference type="Pfam" id="PF22769">
    <property type="entry name" value="DCD"/>
    <property type="match status" value="1"/>
</dbReference>
<dbReference type="AlphaFoldDB" id="D6GUZ2"/>
<evidence type="ECO:0008006" key="4">
    <source>
        <dbReference type="Google" id="ProtNLM"/>
    </source>
</evidence>
<protein>
    <recommendedName>
        <fullName evidence="4">Deoxycytidine triphosphate deaminase</fullName>
    </recommendedName>
</protein>
<proteinExistence type="predicted"/>
<evidence type="ECO:0000313" key="2">
    <source>
        <dbReference type="EMBL" id="EFD92919.1"/>
    </source>
</evidence>
<dbReference type="GO" id="GO:0008829">
    <property type="term" value="F:dCTP deaminase activity"/>
    <property type="evidence" value="ECO:0007669"/>
    <property type="project" value="InterPro"/>
</dbReference>
<name>D6GUZ2_PARA5</name>
<sequence>MVKGKILADSKLEQLIDNGYLTLSPKLEDYQIRPASIDLRLGKIYDSSGKEIPYDLEGLYHLEPKHHYYMDTLESVSTNIKSNINFYVIPRSSFGRSLVNISPVEGYLKISSNFASNKLLCSIEPGNLAVDIRKGDRIIQLVGVKGNDNNNKRYTFHIGDILVPKIDLKVTPTDGIKDNELFYKYYEQNIKICRDTYIKCISKEKVDYSGNNMAAIATCYSIGSLGLVNKRKNLSYVDPGYSGNLFALIMGEDSECILKVGDNVLDLKEYKIYGKVKRGYKDSSIKSHYL</sequence>
<dbReference type="EMBL" id="GG745550">
    <property type="protein sequence ID" value="EFD92919.1"/>
    <property type="molecule type" value="Genomic_DNA"/>
</dbReference>
<dbReference type="Proteomes" id="UP000009376">
    <property type="component" value="Unassembled WGS sequence"/>
</dbReference>